<proteinExistence type="predicted"/>
<dbReference type="RefSeq" id="WP_344876271.1">
    <property type="nucleotide sequence ID" value="NZ_BAABAL010000012.1"/>
</dbReference>
<name>A0ABP7SF04_9PSEU</name>
<sequence>MGWRTIGLMVENRSASEVLLALPGNPSPTGETRVGDEALSMSLDTDYALAEVGGWTVVSDPKVAVACDSDACGSLSASGGRVLTFIMDTSTTTYAFFWYVDGRHVRTAAYVEGEPAELVGEPLAEEAELPERWSEDFVPEIAHRLTGAWNENLFETSFALHRTAT</sequence>
<keyword evidence="2" id="KW-1185">Reference proteome</keyword>
<evidence type="ECO:0000313" key="1">
    <source>
        <dbReference type="EMBL" id="GAA4010943.1"/>
    </source>
</evidence>
<dbReference type="EMBL" id="BAABAL010000012">
    <property type="protein sequence ID" value="GAA4010943.1"/>
    <property type="molecule type" value="Genomic_DNA"/>
</dbReference>
<gene>
    <name evidence="1" type="ORF">GCM10022247_36520</name>
</gene>
<accession>A0ABP7SF04</accession>
<dbReference type="Proteomes" id="UP001501747">
    <property type="component" value="Unassembled WGS sequence"/>
</dbReference>
<evidence type="ECO:0000313" key="2">
    <source>
        <dbReference type="Proteomes" id="UP001501747"/>
    </source>
</evidence>
<protein>
    <submittedName>
        <fullName evidence="1">Uncharacterized protein</fullName>
    </submittedName>
</protein>
<reference evidence="2" key="1">
    <citation type="journal article" date="2019" name="Int. J. Syst. Evol. Microbiol.">
        <title>The Global Catalogue of Microorganisms (GCM) 10K type strain sequencing project: providing services to taxonomists for standard genome sequencing and annotation.</title>
        <authorList>
            <consortium name="The Broad Institute Genomics Platform"/>
            <consortium name="The Broad Institute Genome Sequencing Center for Infectious Disease"/>
            <person name="Wu L."/>
            <person name="Ma J."/>
        </authorList>
    </citation>
    <scope>NUCLEOTIDE SEQUENCE [LARGE SCALE GENOMIC DNA]</scope>
    <source>
        <strain evidence="2">JCM 17342</strain>
    </source>
</reference>
<organism evidence="1 2">
    <name type="scientific">Allokutzneria multivorans</name>
    <dbReference type="NCBI Taxonomy" id="1142134"/>
    <lineage>
        <taxon>Bacteria</taxon>
        <taxon>Bacillati</taxon>
        <taxon>Actinomycetota</taxon>
        <taxon>Actinomycetes</taxon>
        <taxon>Pseudonocardiales</taxon>
        <taxon>Pseudonocardiaceae</taxon>
        <taxon>Allokutzneria</taxon>
    </lineage>
</organism>
<comment type="caution">
    <text evidence="1">The sequence shown here is derived from an EMBL/GenBank/DDBJ whole genome shotgun (WGS) entry which is preliminary data.</text>
</comment>